<keyword evidence="6" id="KW-1185">Reference proteome</keyword>
<reference evidence="5" key="2">
    <citation type="submission" date="2021-02" db="EMBL/GenBank/DDBJ databases">
        <authorList>
            <person name="Kimball J.A."/>
            <person name="Haas M.W."/>
            <person name="Macchietto M."/>
            <person name="Kono T."/>
            <person name="Duquette J."/>
            <person name="Shao M."/>
        </authorList>
    </citation>
    <scope>NUCLEOTIDE SEQUENCE</scope>
    <source>
        <tissue evidence="5">Fresh leaf tissue</tissue>
    </source>
</reference>
<feature type="chain" id="PRO_5035146458" evidence="2">
    <location>
        <begin position="22"/>
        <end position="341"/>
    </location>
</feature>
<dbReference type="SMART" id="SM00645">
    <property type="entry name" value="Pept_C1"/>
    <property type="match status" value="1"/>
</dbReference>
<feature type="domain" description="Cathepsin propeptide inhibitor" evidence="4">
    <location>
        <begin position="38"/>
        <end position="95"/>
    </location>
</feature>
<comment type="caution">
    <text evidence="5">The sequence shown here is derived from an EMBL/GenBank/DDBJ whole genome shotgun (WGS) entry which is preliminary data.</text>
</comment>
<dbReference type="PANTHER" id="PTHR12411">
    <property type="entry name" value="CYSTEINE PROTEASE FAMILY C1-RELATED"/>
    <property type="match status" value="1"/>
</dbReference>
<dbReference type="EMBL" id="JAAALK010000953">
    <property type="protein sequence ID" value="KAG8043834.1"/>
    <property type="molecule type" value="Genomic_DNA"/>
</dbReference>
<evidence type="ECO:0000313" key="5">
    <source>
        <dbReference type="EMBL" id="KAG8043834.1"/>
    </source>
</evidence>
<dbReference type="PROSITE" id="PS00639">
    <property type="entry name" value="THIOL_PROTEASE_HIS"/>
    <property type="match status" value="1"/>
</dbReference>
<dbReference type="InterPro" id="IPR025660">
    <property type="entry name" value="Pept_his_AS"/>
</dbReference>
<accession>A0A8J5VF69</accession>
<dbReference type="AlphaFoldDB" id="A0A8J5VF69"/>
<dbReference type="GO" id="GO:0006508">
    <property type="term" value="P:proteolysis"/>
    <property type="evidence" value="ECO:0007669"/>
    <property type="project" value="InterPro"/>
</dbReference>
<evidence type="ECO:0000313" key="6">
    <source>
        <dbReference type="Proteomes" id="UP000729402"/>
    </source>
</evidence>
<name>A0A8J5VF69_ZIZPA</name>
<dbReference type="PROSITE" id="PS00640">
    <property type="entry name" value="THIOL_PROTEASE_ASN"/>
    <property type="match status" value="1"/>
</dbReference>
<evidence type="ECO:0000259" key="4">
    <source>
        <dbReference type="SMART" id="SM00848"/>
    </source>
</evidence>
<keyword evidence="1" id="KW-1015">Disulfide bond</keyword>
<evidence type="ECO:0000256" key="2">
    <source>
        <dbReference type="SAM" id="SignalP"/>
    </source>
</evidence>
<feature type="domain" description="Peptidase C1A papain C-terminal" evidence="3">
    <location>
        <begin position="133"/>
        <end position="336"/>
    </location>
</feature>
<dbReference type="OrthoDB" id="640249at2759"/>
<reference evidence="5" key="1">
    <citation type="journal article" date="2021" name="bioRxiv">
        <title>Whole Genome Assembly and Annotation of Northern Wild Rice, Zizania palustris L., Supports a Whole Genome Duplication in the Zizania Genus.</title>
        <authorList>
            <person name="Haas M."/>
            <person name="Kono T."/>
            <person name="Macchietto M."/>
            <person name="Millas R."/>
            <person name="McGilp L."/>
            <person name="Shao M."/>
            <person name="Duquette J."/>
            <person name="Hirsch C.N."/>
            <person name="Kimball J."/>
        </authorList>
    </citation>
    <scope>NUCLEOTIDE SEQUENCE</scope>
    <source>
        <tissue evidence="5">Fresh leaf tissue</tissue>
    </source>
</reference>
<dbReference type="InterPro" id="IPR013128">
    <property type="entry name" value="Peptidase_C1A"/>
</dbReference>
<evidence type="ECO:0000259" key="3">
    <source>
        <dbReference type="SMART" id="SM00645"/>
    </source>
</evidence>
<dbReference type="InterPro" id="IPR000668">
    <property type="entry name" value="Peptidase_C1A_C"/>
</dbReference>
<sequence>MVPLALLQLSCFFLLASSSAGGSEPGNDQHNHLMLDRFHRWMAFHGRSYRDDDEKLRRFKVYRHNVEYIEKTNQDSGLGYQLGENGFTDLTNEKFAARYIGGRIANNDSKVINEGYVADVGKDNPVKLQVSPPPKKVNWWKKGAVTPAKDQGDCDLSEQEVLDCDTEPGQRGCQGGQEKEALLYIRKKFGIVTEVAYPYKARAVYNPKCYNNFAKTARRVGAIYTTVVEVLPAGSEAALTTAVARQPVAVGIEANANMQFYNNTSGIYTGPCGTKLNHAVVVVGYGRDNVNRVDYWIVKNSWGSNWGQDGFFYMRKGADGPNGLCGIVRESGVYPLADLWS</sequence>
<proteinExistence type="predicted"/>
<keyword evidence="2" id="KW-0732">Signal</keyword>
<dbReference type="CDD" id="cd02248">
    <property type="entry name" value="Peptidase_C1A"/>
    <property type="match status" value="1"/>
</dbReference>
<dbReference type="Pfam" id="PF08246">
    <property type="entry name" value="Inhibitor_I29"/>
    <property type="match status" value="1"/>
</dbReference>
<dbReference type="InterPro" id="IPR013201">
    <property type="entry name" value="Prot_inhib_I29"/>
</dbReference>
<dbReference type="SMART" id="SM00848">
    <property type="entry name" value="Inhibitor_I29"/>
    <property type="match status" value="1"/>
</dbReference>
<dbReference type="Proteomes" id="UP000729402">
    <property type="component" value="Unassembled WGS sequence"/>
</dbReference>
<protein>
    <submittedName>
        <fullName evidence="5">Uncharacterized protein</fullName>
    </submittedName>
</protein>
<evidence type="ECO:0000256" key="1">
    <source>
        <dbReference type="ARBA" id="ARBA00023157"/>
    </source>
</evidence>
<dbReference type="Pfam" id="PF00112">
    <property type="entry name" value="Peptidase_C1"/>
    <property type="match status" value="1"/>
</dbReference>
<dbReference type="InterPro" id="IPR039417">
    <property type="entry name" value="Peptidase_C1A_papain-like"/>
</dbReference>
<dbReference type="InterPro" id="IPR025661">
    <property type="entry name" value="Pept_asp_AS"/>
</dbReference>
<dbReference type="GO" id="GO:0008234">
    <property type="term" value="F:cysteine-type peptidase activity"/>
    <property type="evidence" value="ECO:0007669"/>
    <property type="project" value="InterPro"/>
</dbReference>
<gene>
    <name evidence="5" type="ORF">GUJ93_ZPchr0458g22533</name>
</gene>
<feature type="signal peptide" evidence="2">
    <location>
        <begin position="1"/>
        <end position="21"/>
    </location>
</feature>
<organism evidence="5 6">
    <name type="scientific">Zizania palustris</name>
    <name type="common">Northern wild rice</name>
    <dbReference type="NCBI Taxonomy" id="103762"/>
    <lineage>
        <taxon>Eukaryota</taxon>
        <taxon>Viridiplantae</taxon>
        <taxon>Streptophyta</taxon>
        <taxon>Embryophyta</taxon>
        <taxon>Tracheophyta</taxon>
        <taxon>Spermatophyta</taxon>
        <taxon>Magnoliopsida</taxon>
        <taxon>Liliopsida</taxon>
        <taxon>Poales</taxon>
        <taxon>Poaceae</taxon>
        <taxon>BOP clade</taxon>
        <taxon>Oryzoideae</taxon>
        <taxon>Oryzeae</taxon>
        <taxon>Zizaniinae</taxon>
        <taxon>Zizania</taxon>
    </lineage>
</organism>